<name>A0A6I4IDP1_ACIBA</name>
<dbReference type="Pfam" id="PF10604">
    <property type="entry name" value="Polyketide_cyc2"/>
    <property type="match status" value="1"/>
</dbReference>
<evidence type="ECO:0000313" key="1">
    <source>
        <dbReference type="EMBL" id="MVM90723.1"/>
    </source>
</evidence>
<dbReference type="RefSeq" id="WP_171502434.1">
    <property type="nucleotide sequence ID" value="NZ_WPIP01000019.1"/>
</dbReference>
<reference evidence="1 2" key="1">
    <citation type="submission" date="2019-11" db="EMBL/GenBank/DDBJ databases">
        <title>Multidrug-resistant Acinetobacter baumannii moving toward extensively drug-resistant over fifteen years in South of Brazil.</title>
        <authorList>
            <person name="Fedrigo N.H."/>
            <person name="Cerdeira L."/>
            <person name="Fuga B."/>
            <person name="Marini P.V.B."/>
            <person name="Shinohara D.R."/>
            <person name="Carrara-Marroni F.E."/>
            <person name="Lincopan N."/>
            <person name="Tognim M.C.B."/>
        </authorList>
    </citation>
    <scope>NUCLEOTIDE SEQUENCE [LARGE SCALE GENOMIC DNA]</scope>
    <source>
        <strain evidence="1 2">Ac576</strain>
    </source>
</reference>
<feature type="non-terminal residue" evidence="1">
    <location>
        <position position="141"/>
    </location>
</feature>
<protein>
    <submittedName>
        <fullName evidence="1">RND transporter</fullName>
    </submittedName>
</protein>
<comment type="caution">
    <text evidence="1">The sequence shown here is derived from an EMBL/GenBank/DDBJ whole genome shotgun (WGS) entry which is preliminary data.</text>
</comment>
<gene>
    <name evidence="1" type="ORF">GNY86_04230</name>
</gene>
<accession>A0A6I4IDP1</accession>
<dbReference type="InterPro" id="IPR019587">
    <property type="entry name" value="Polyketide_cyclase/dehydratase"/>
</dbReference>
<dbReference type="SUPFAM" id="SSF55961">
    <property type="entry name" value="Bet v1-like"/>
    <property type="match status" value="1"/>
</dbReference>
<sequence>MVTIEHAFLIPAEIDKVFTYLANPANDAGWQLSCKHSELLDSTPRVGSKYEIGFSFIGREMSFKGEITHLVPNELYAFKVVEGPFHYTGTYRFKPHPEGTWIEWVFEAEPGSFFGVLPPALLKKMVLAQFKKDVDNLQALA</sequence>
<dbReference type="AlphaFoldDB" id="A0A6I4IDP1"/>
<dbReference type="Proteomes" id="UP000439424">
    <property type="component" value="Unassembled WGS sequence"/>
</dbReference>
<evidence type="ECO:0000313" key="2">
    <source>
        <dbReference type="Proteomes" id="UP000439424"/>
    </source>
</evidence>
<dbReference type="EMBL" id="WPIP01000019">
    <property type="protein sequence ID" value="MVM90723.1"/>
    <property type="molecule type" value="Genomic_DNA"/>
</dbReference>
<organism evidence="1 2">
    <name type="scientific">Acinetobacter baumannii</name>
    <dbReference type="NCBI Taxonomy" id="470"/>
    <lineage>
        <taxon>Bacteria</taxon>
        <taxon>Pseudomonadati</taxon>
        <taxon>Pseudomonadota</taxon>
        <taxon>Gammaproteobacteria</taxon>
        <taxon>Moraxellales</taxon>
        <taxon>Moraxellaceae</taxon>
        <taxon>Acinetobacter</taxon>
        <taxon>Acinetobacter calcoaceticus/baumannii complex</taxon>
    </lineage>
</organism>
<dbReference type="InterPro" id="IPR023393">
    <property type="entry name" value="START-like_dom_sf"/>
</dbReference>
<dbReference type="Gene3D" id="3.30.530.20">
    <property type="match status" value="1"/>
</dbReference>
<proteinExistence type="predicted"/>